<evidence type="ECO:0000256" key="3">
    <source>
        <dbReference type="ARBA" id="ARBA00023038"/>
    </source>
</evidence>
<dbReference type="CDD" id="cd09339">
    <property type="entry name" value="LIM4_Paxillin_like"/>
    <property type="match status" value="1"/>
</dbReference>
<dbReference type="Pfam" id="PF00412">
    <property type="entry name" value="LIM"/>
    <property type="match status" value="3"/>
</dbReference>
<keyword evidence="1 5" id="KW-0479">Metal-binding</keyword>
<accession>A0A0N4Y336</accession>
<dbReference type="OMA" id="VCAGPCK"/>
<evidence type="ECO:0000256" key="4">
    <source>
        <dbReference type="ARBA" id="ARBA00037833"/>
    </source>
</evidence>
<dbReference type="SUPFAM" id="SSF57716">
    <property type="entry name" value="Glucocorticoid receptor-like (DNA-binding domain)"/>
    <property type="match status" value="2"/>
</dbReference>
<gene>
    <name evidence="7" type="ORF">NBR_LOCUS10186</name>
</gene>
<dbReference type="SMART" id="SM00132">
    <property type="entry name" value="LIM"/>
    <property type="match status" value="3"/>
</dbReference>
<evidence type="ECO:0000313" key="9">
    <source>
        <dbReference type="WBParaSite" id="NBR_0001018501-mRNA-1"/>
    </source>
</evidence>
<dbReference type="FunFam" id="2.10.110.10:FF:000009">
    <property type="entry name" value="Paxillin isoform 1"/>
    <property type="match status" value="1"/>
</dbReference>
<dbReference type="GO" id="GO:0070161">
    <property type="term" value="C:anchoring junction"/>
    <property type="evidence" value="ECO:0007669"/>
    <property type="project" value="UniProtKB-ARBA"/>
</dbReference>
<protein>
    <submittedName>
        <fullName evidence="9">Paxillin homolog 1 (inferred by orthology to a C. elegans protein)</fullName>
    </submittedName>
</protein>
<evidence type="ECO:0000313" key="7">
    <source>
        <dbReference type="EMBL" id="VDL73775.1"/>
    </source>
</evidence>
<dbReference type="AlphaFoldDB" id="A0A0N4Y336"/>
<dbReference type="PANTHER" id="PTHR24216">
    <property type="entry name" value="PAXILLIN-RELATED"/>
    <property type="match status" value="1"/>
</dbReference>
<dbReference type="GO" id="GO:0055120">
    <property type="term" value="C:striated muscle dense body"/>
    <property type="evidence" value="ECO:0007669"/>
    <property type="project" value="UniProtKB-ARBA"/>
</dbReference>
<evidence type="ECO:0000259" key="6">
    <source>
        <dbReference type="PROSITE" id="PS50023"/>
    </source>
</evidence>
<dbReference type="GO" id="GO:0046872">
    <property type="term" value="F:metal ion binding"/>
    <property type="evidence" value="ECO:0007669"/>
    <property type="project" value="UniProtKB-KW"/>
</dbReference>
<evidence type="ECO:0000313" key="8">
    <source>
        <dbReference type="Proteomes" id="UP000271162"/>
    </source>
</evidence>
<evidence type="ECO:0000256" key="5">
    <source>
        <dbReference type="PROSITE-ProRule" id="PRU00125"/>
    </source>
</evidence>
<dbReference type="GO" id="GO:0031430">
    <property type="term" value="C:M band"/>
    <property type="evidence" value="ECO:0007669"/>
    <property type="project" value="UniProtKB-SubCell"/>
</dbReference>
<dbReference type="PROSITE" id="PS50023">
    <property type="entry name" value="LIM_DOMAIN_2"/>
    <property type="match status" value="2"/>
</dbReference>
<organism evidence="9">
    <name type="scientific">Nippostrongylus brasiliensis</name>
    <name type="common">Rat hookworm</name>
    <dbReference type="NCBI Taxonomy" id="27835"/>
    <lineage>
        <taxon>Eukaryota</taxon>
        <taxon>Metazoa</taxon>
        <taxon>Ecdysozoa</taxon>
        <taxon>Nematoda</taxon>
        <taxon>Chromadorea</taxon>
        <taxon>Rhabditida</taxon>
        <taxon>Rhabditina</taxon>
        <taxon>Rhabditomorpha</taxon>
        <taxon>Strongyloidea</taxon>
        <taxon>Heligmosomidae</taxon>
        <taxon>Nippostrongylus</taxon>
    </lineage>
</organism>
<dbReference type="Proteomes" id="UP000271162">
    <property type="component" value="Unassembled WGS sequence"/>
</dbReference>
<dbReference type="PANTHER" id="PTHR24216:SF8">
    <property type="entry name" value="PAXILLIN, ISOFORM F"/>
    <property type="match status" value="1"/>
</dbReference>
<dbReference type="STRING" id="27835.A0A0N4Y336"/>
<evidence type="ECO:0000256" key="2">
    <source>
        <dbReference type="ARBA" id="ARBA00022833"/>
    </source>
</evidence>
<keyword evidence="8" id="KW-1185">Reference proteome</keyword>
<proteinExistence type="predicted"/>
<comment type="subcellular location">
    <subcellularLocation>
        <location evidence="4">Cytoplasm</location>
        <location evidence="4">Myofibril</location>
        <location evidence="4">Sarcomere</location>
        <location evidence="4">M line</location>
    </subcellularLocation>
</comment>
<dbReference type="Gene3D" id="2.10.110.10">
    <property type="entry name" value="Cysteine Rich Protein"/>
    <property type="match status" value="3"/>
</dbReference>
<name>A0A0N4Y336_NIPBR</name>
<keyword evidence="3 5" id="KW-0440">LIM domain</keyword>
<sequence length="180" mass="20605">MKSLRCVTALGKNFHLQCFTCSECGREFGDDGFHEKDGLTYCRRDFFRLFAPKCNGCQNPITSNFITALGTHWHPECFVCQGFSVVLNTMVKSVFQTATEHGSYRTPENPRRQGFSEIGDPDWTTQVVGVGRCVTAIGRKFHPEHFRCSYCSRQLTKGTFKEVDRRPFCHKCYNNTYALT</sequence>
<feature type="domain" description="LIM zinc-binding" evidence="6">
    <location>
        <begin position="75"/>
        <end position="179"/>
    </location>
</feature>
<dbReference type="EMBL" id="UYSL01020269">
    <property type="protein sequence ID" value="VDL73775.1"/>
    <property type="molecule type" value="Genomic_DNA"/>
</dbReference>
<dbReference type="WBParaSite" id="NBR_0001018501-mRNA-1">
    <property type="protein sequence ID" value="NBR_0001018501-mRNA-1"/>
    <property type="gene ID" value="NBR_0001018501"/>
</dbReference>
<keyword evidence="2 5" id="KW-0862">Zinc</keyword>
<evidence type="ECO:0000256" key="1">
    <source>
        <dbReference type="ARBA" id="ARBA00022723"/>
    </source>
</evidence>
<reference evidence="9" key="1">
    <citation type="submission" date="2017-02" db="UniProtKB">
        <authorList>
            <consortium name="WormBaseParasite"/>
        </authorList>
    </citation>
    <scope>IDENTIFICATION</scope>
</reference>
<reference evidence="7 8" key="2">
    <citation type="submission" date="2018-11" db="EMBL/GenBank/DDBJ databases">
        <authorList>
            <consortium name="Pathogen Informatics"/>
        </authorList>
    </citation>
    <scope>NUCLEOTIDE SEQUENCE [LARGE SCALE GENOMIC DNA]</scope>
</reference>
<dbReference type="InterPro" id="IPR001781">
    <property type="entry name" value="Znf_LIM"/>
</dbReference>
<feature type="domain" description="LIM zinc-binding" evidence="6">
    <location>
        <begin position="1"/>
        <end position="52"/>
    </location>
</feature>